<dbReference type="STRING" id="698738.OLEAN_C25250"/>
<dbReference type="InterPro" id="IPR042268">
    <property type="entry name" value="BamC_C"/>
</dbReference>
<evidence type="ECO:0000313" key="1">
    <source>
        <dbReference type="EMBL" id="CCK76701.1"/>
    </source>
</evidence>
<sequence>MIRAVFLLLAVNLTGCSAIFGDTFSDRAQGYLDSETQDRMQPVAGQAELPIQDTYVIPDVTLSSASAIQLDEDGDFVVPSPQPLVIAAEEDSASLTELQGVSLNPRLERDGAGTQVLRLNGHFAFAWTSVAEALVASDYALTDLNRSTGTYYITIFDPTAERPEKSFWQWLTNSNELGAEVDYLLRMNRSRLGVYLSLQKDLETLADDALAVSFLTDLQELLVK</sequence>
<keyword evidence="1" id="KW-0449">Lipoprotein</keyword>
<gene>
    <name evidence="1" type="ORF">OLEAN_C25250</name>
</gene>
<evidence type="ECO:0000313" key="2">
    <source>
        <dbReference type="Proteomes" id="UP000032749"/>
    </source>
</evidence>
<reference evidence="1 2" key="1">
    <citation type="journal article" date="2013" name="Nat. Commun.">
        <title>Genome sequence and functional genomic analysis of the oil-degrading bacterium Oleispira antarctica.</title>
        <authorList>
            <person name="Kube M."/>
            <person name="Chernikova T.N."/>
            <person name="Al-Ramahi Y."/>
            <person name="Beloqui A."/>
            <person name="Lopez-Cortez N."/>
            <person name="Guazzaroni M.E."/>
            <person name="Heipieper H.J."/>
            <person name="Klages S."/>
            <person name="Kotsyurbenko O.R."/>
            <person name="Langer I."/>
            <person name="Nechitaylo T.Y."/>
            <person name="Lunsdorf H."/>
            <person name="Fernandez M."/>
            <person name="Juarez S."/>
            <person name="Ciordia S."/>
            <person name="Singer A."/>
            <person name="Kagan O."/>
            <person name="Egorova O."/>
            <person name="Petit P.A."/>
            <person name="Stogios P."/>
            <person name="Kim Y."/>
            <person name="Tchigvintsev A."/>
            <person name="Flick R."/>
            <person name="Denaro R."/>
            <person name="Genovese M."/>
            <person name="Albar J.P."/>
            <person name="Reva O.N."/>
            <person name="Martinez-Gomariz M."/>
            <person name="Tran H."/>
            <person name="Ferrer M."/>
            <person name="Savchenko A."/>
            <person name="Yakunin A.F."/>
            <person name="Yakimov M.M."/>
            <person name="Golyshina O.V."/>
            <person name="Reinhardt R."/>
            <person name="Golyshin P.N."/>
        </authorList>
    </citation>
    <scope>NUCLEOTIDE SEQUENCE [LARGE SCALE GENOMIC DNA]</scope>
</reference>
<dbReference type="KEGG" id="oai:OLEAN_C25250"/>
<name>R4YNP0_OLEAN</name>
<dbReference type="Proteomes" id="UP000032749">
    <property type="component" value="Chromosome"/>
</dbReference>
<dbReference type="EMBL" id="FO203512">
    <property type="protein sequence ID" value="CCK76701.1"/>
    <property type="molecule type" value="Genomic_DNA"/>
</dbReference>
<keyword evidence="2" id="KW-1185">Reference proteome</keyword>
<dbReference type="HOGENOM" id="CLU_1233998_0_0_6"/>
<organism evidence="1 2">
    <name type="scientific">Oleispira antarctica RB-8</name>
    <dbReference type="NCBI Taxonomy" id="698738"/>
    <lineage>
        <taxon>Bacteria</taxon>
        <taxon>Pseudomonadati</taxon>
        <taxon>Pseudomonadota</taxon>
        <taxon>Gammaproteobacteria</taxon>
        <taxon>Oceanospirillales</taxon>
        <taxon>Oceanospirillaceae</taxon>
        <taxon>Oleispira</taxon>
    </lineage>
</organism>
<protein>
    <submittedName>
        <fullName evidence="1">Putative lipoprotein</fullName>
    </submittedName>
</protein>
<accession>R4YNP0</accession>
<dbReference type="Gene3D" id="3.30.310.170">
    <property type="entry name" value="Outer membrane protein assembly factor BamC"/>
    <property type="match status" value="1"/>
</dbReference>
<dbReference type="OrthoDB" id="6199301at2"/>
<dbReference type="AlphaFoldDB" id="R4YNP0"/>
<proteinExistence type="predicted"/>